<organism evidence="1 2">
    <name type="scientific">Ruegeria spongiae</name>
    <dbReference type="NCBI Taxonomy" id="2942209"/>
    <lineage>
        <taxon>Bacteria</taxon>
        <taxon>Pseudomonadati</taxon>
        <taxon>Pseudomonadota</taxon>
        <taxon>Alphaproteobacteria</taxon>
        <taxon>Rhodobacterales</taxon>
        <taxon>Roseobacteraceae</taxon>
        <taxon>Ruegeria</taxon>
    </lineage>
</organism>
<keyword evidence="2" id="KW-1185">Reference proteome</keyword>
<sequence length="560" mass="63408">MDDDAIYPDGFVSLLQTFERKLEPYRGVEAVLPDPDVDLDQLHRDSAKAPVLPSSFDHQHDATRKYQILLQEFDGHSTLWAVHAMCIAILRRRDPPEAVRHLFLRIWREKGDQLVRELPVRWQISAATTFADQGETPAQRAGGMGLSVLFDMIKIHDSERRVSGWRNDMAFPRRDGGLRHELAFGMDGYSLITGDLDRNMLARLWRLAEDDDALRPLGLHLLGLVVSDPNTVFARVRHYRGENPRAEAQTDSWAVCTTTDASTPEILRFVAHHLELGAERVHVYLDDPQSPAFDHLDPHPNVTVVMCGDDHWRSIGHGRPSRLLVRHSANNDHAYYATDAHWLCHLEVDEFLWSQTPVSDRLRALTGDVHCARIRPLEALAGDGSAFKAPVPPGPERAELTTRAYPGHGWMTHGGLVSDTTGKLFARTGLKNINFRIHRFYDADERPLASVELDGVDICNIASAQRDAWVARISDRLRKAPRRRKMSAQSARKSVHEQLRTLEAEQGKAGLEGFYDEVFATDPATRDRLRNLGLTRNRDLNLNRAVQTHFPNRGDTHNDF</sequence>
<proteinExistence type="predicted"/>
<dbReference type="Proteomes" id="UP001203880">
    <property type="component" value="Unassembled WGS sequence"/>
</dbReference>
<evidence type="ECO:0000313" key="2">
    <source>
        <dbReference type="Proteomes" id="UP001203880"/>
    </source>
</evidence>
<evidence type="ECO:0000313" key="1">
    <source>
        <dbReference type="EMBL" id="MCL6285921.1"/>
    </source>
</evidence>
<protein>
    <submittedName>
        <fullName evidence="1">Glycosyltransferase family 2 protein</fullName>
    </submittedName>
</protein>
<dbReference type="RefSeq" id="WP_249713197.1">
    <property type="nucleotide sequence ID" value="NZ_JAMFMB010000043.1"/>
</dbReference>
<accession>A0ABT0Q7R5</accession>
<dbReference type="EMBL" id="JAMFMB010000043">
    <property type="protein sequence ID" value="MCL6285921.1"/>
    <property type="molecule type" value="Genomic_DNA"/>
</dbReference>
<comment type="caution">
    <text evidence="1">The sequence shown here is derived from an EMBL/GenBank/DDBJ whole genome shotgun (WGS) entry which is preliminary data.</text>
</comment>
<dbReference type="Pfam" id="PF13704">
    <property type="entry name" value="Glyco_tranf_2_4"/>
    <property type="match status" value="1"/>
</dbReference>
<name>A0ABT0Q7R5_9RHOB</name>
<gene>
    <name evidence="1" type="ORF">M3P21_20600</name>
</gene>
<reference evidence="1" key="1">
    <citation type="submission" date="2022-05" db="EMBL/GenBank/DDBJ databases">
        <authorList>
            <person name="Park J.-S."/>
        </authorList>
    </citation>
    <scope>NUCLEOTIDE SEQUENCE</scope>
    <source>
        <strain evidence="1">2012CJ41-6</strain>
    </source>
</reference>